<dbReference type="PANTHER" id="PTHR10091:SF2">
    <property type="entry name" value="ALDOSE 1-EPIMERASE"/>
    <property type="match status" value="1"/>
</dbReference>
<dbReference type="GO" id="GO:0004034">
    <property type="term" value="F:aldose 1-epimerase activity"/>
    <property type="evidence" value="ECO:0007669"/>
    <property type="project" value="TreeGrafter"/>
</dbReference>
<dbReference type="CDD" id="cd09019">
    <property type="entry name" value="galactose_mutarotase_like"/>
    <property type="match status" value="1"/>
</dbReference>
<dbReference type="EMBL" id="ML119051">
    <property type="protein sequence ID" value="ROT42637.1"/>
    <property type="molecule type" value="Genomic_DNA"/>
</dbReference>
<name>A0A3N2Q7H8_SODAK</name>
<dbReference type="InterPro" id="IPR047215">
    <property type="entry name" value="Galactose_mutarotase-like"/>
</dbReference>
<evidence type="ECO:0000313" key="6">
    <source>
        <dbReference type="Proteomes" id="UP000272025"/>
    </source>
</evidence>
<dbReference type="Pfam" id="PF01263">
    <property type="entry name" value="Aldose_epim"/>
    <property type="match status" value="1"/>
</dbReference>
<evidence type="ECO:0000256" key="4">
    <source>
        <dbReference type="SAM" id="MobiDB-lite"/>
    </source>
</evidence>
<dbReference type="GeneID" id="39578742"/>
<sequence>MGSNSSRVQVPATASNVPKPGEDGRYTISAKGIRAQFIPYGATLTNLFVKDKHGNEVDVVLGYDDASFYPVDPGHPVYNAIPGRYVNRIGGAEYTIDGKTYRTEKNDGPGNTLHSGGNNWSWRFWDVLDVSASAITFFISDPEGASQGFPGRVDCKVTYSVSDGGRWDIKMEAVSPEAKTPLMLTQHTYFNLEAYRNPDTDTVLEHTLHMPHAKRYLPLDPHGLPTGEISPVAGPAGGSTAVMDFTSPRRLSHARDSPDFATNAGGTEGYNHFWLFEDVATHGSASESPVLTLASPWNGIKAELRTDQPGVQIYTMGWSDGTTPLKSTQGREGVSSVGRSSGVAIEPQDFTNGINNPQWGRRDAQITGPGETYTWEASWTFGLTE</sequence>
<dbReference type="RefSeq" id="XP_028470443.1">
    <property type="nucleotide sequence ID" value="XM_028610264.1"/>
</dbReference>
<dbReference type="Proteomes" id="UP000272025">
    <property type="component" value="Unassembled WGS sequence"/>
</dbReference>
<dbReference type="PANTHER" id="PTHR10091">
    <property type="entry name" value="ALDOSE-1-EPIMERASE"/>
    <property type="match status" value="1"/>
</dbReference>
<comment type="similarity">
    <text evidence="1">Belongs to the aldose epimerase family.</text>
</comment>
<evidence type="ECO:0000256" key="1">
    <source>
        <dbReference type="ARBA" id="ARBA00006206"/>
    </source>
</evidence>
<feature type="compositionally biased region" description="Polar residues" evidence="4">
    <location>
        <begin position="1"/>
        <end position="16"/>
    </location>
</feature>
<dbReference type="Gene3D" id="2.70.98.10">
    <property type="match status" value="1"/>
</dbReference>
<dbReference type="GO" id="GO:0033499">
    <property type="term" value="P:galactose catabolic process via UDP-galactose, Leloir pathway"/>
    <property type="evidence" value="ECO:0007669"/>
    <property type="project" value="TreeGrafter"/>
</dbReference>
<dbReference type="SUPFAM" id="SSF74650">
    <property type="entry name" value="Galactose mutarotase-like"/>
    <property type="match status" value="1"/>
</dbReference>
<keyword evidence="6" id="KW-1185">Reference proteome</keyword>
<dbReference type="InterPro" id="IPR014718">
    <property type="entry name" value="GH-type_carb-bd"/>
</dbReference>
<evidence type="ECO:0000256" key="3">
    <source>
        <dbReference type="ARBA" id="ARBA00023277"/>
    </source>
</evidence>
<dbReference type="InterPro" id="IPR008183">
    <property type="entry name" value="Aldose_1/G6P_1-epimerase"/>
</dbReference>
<protein>
    <submittedName>
        <fullName evidence="5">Galactose mutarotase-like protein</fullName>
    </submittedName>
</protein>
<dbReference type="InterPro" id="IPR011013">
    <property type="entry name" value="Gal_mutarotase_sf_dom"/>
</dbReference>
<keyword evidence="2" id="KW-0413">Isomerase</keyword>
<gene>
    <name evidence="5" type="ORF">SODALDRAFT_326796</name>
</gene>
<proteinExistence type="inferred from homology"/>
<evidence type="ECO:0000313" key="5">
    <source>
        <dbReference type="EMBL" id="ROT42637.1"/>
    </source>
</evidence>
<reference evidence="5 6" key="1">
    <citation type="journal article" date="2018" name="Mol. Ecol.">
        <title>The obligate alkalophilic soda-lake fungus Sodiomyces alkalinus has shifted to a protein diet.</title>
        <authorList>
            <person name="Grum-Grzhimaylo A.A."/>
            <person name="Falkoski D.L."/>
            <person name="van den Heuvel J."/>
            <person name="Valero-Jimenez C.A."/>
            <person name="Min B."/>
            <person name="Choi I.G."/>
            <person name="Lipzen A."/>
            <person name="Daum C.G."/>
            <person name="Aanen D.K."/>
            <person name="Tsang A."/>
            <person name="Henrissat B."/>
            <person name="Bilanenko E.N."/>
            <person name="de Vries R.P."/>
            <person name="van Kan J.A.L."/>
            <person name="Grigoriev I.V."/>
            <person name="Debets A.J.M."/>
        </authorList>
    </citation>
    <scope>NUCLEOTIDE SEQUENCE [LARGE SCALE GENOMIC DNA]</scope>
    <source>
        <strain evidence="5 6">F11</strain>
    </source>
</reference>
<organism evidence="5 6">
    <name type="scientific">Sodiomyces alkalinus (strain CBS 110278 / VKM F-3762 / F11)</name>
    <name type="common">Alkaliphilic filamentous fungus</name>
    <dbReference type="NCBI Taxonomy" id="1314773"/>
    <lineage>
        <taxon>Eukaryota</taxon>
        <taxon>Fungi</taxon>
        <taxon>Dikarya</taxon>
        <taxon>Ascomycota</taxon>
        <taxon>Pezizomycotina</taxon>
        <taxon>Sordariomycetes</taxon>
        <taxon>Hypocreomycetidae</taxon>
        <taxon>Glomerellales</taxon>
        <taxon>Plectosphaerellaceae</taxon>
        <taxon>Sodiomyces</taxon>
    </lineage>
</organism>
<dbReference type="STRING" id="1314773.A0A3N2Q7H8"/>
<keyword evidence="3" id="KW-0119">Carbohydrate metabolism</keyword>
<dbReference type="AlphaFoldDB" id="A0A3N2Q7H8"/>
<dbReference type="GO" id="GO:0030246">
    <property type="term" value="F:carbohydrate binding"/>
    <property type="evidence" value="ECO:0007669"/>
    <property type="project" value="InterPro"/>
</dbReference>
<dbReference type="OrthoDB" id="274691at2759"/>
<dbReference type="GO" id="GO:0006006">
    <property type="term" value="P:glucose metabolic process"/>
    <property type="evidence" value="ECO:0007669"/>
    <property type="project" value="TreeGrafter"/>
</dbReference>
<feature type="region of interest" description="Disordered" evidence="4">
    <location>
        <begin position="1"/>
        <end position="23"/>
    </location>
</feature>
<evidence type="ECO:0000256" key="2">
    <source>
        <dbReference type="ARBA" id="ARBA00023235"/>
    </source>
</evidence>
<accession>A0A3N2Q7H8</accession>